<dbReference type="InterPro" id="IPR051120">
    <property type="entry name" value="ABC_AA/LPS_Transport"/>
</dbReference>
<dbReference type="SMART" id="SM00382">
    <property type="entry name" value="AAA"/>
    <property type="match status" value="1"/>
</dbReference>
<comment type="caution">
    <text evidence="5">The sequence shown here is derived from an EMBL/GenBank/DDBJ whole genome shotgun (WGS) entry which is preliminary data.</text>
</comment>
<dbReference type="PANTHER" id="PTHR45772:SF7">
    <property type="entry name" value="AMINO ACID ABC TRANSPORTER ATP-BINDING PROTEIN"/>
    <property type="match status" value="1"/>
</dbReference>
<dbReference type="GO" id="GO:0005886">
    <property type="term" value="C:plasma membrane"/>
    <property type="evidence" value="ECO:0007669"/>
    <property type="project" value="TreeGrafter"/>
</dbReference>
<dbReference type="InterPro" id="IPR003439">
    <property type="entry name" value="ABC_transporter-like_ATP-bd"/>
</dbReference>
<evidence type="ECO:0000256" key="2">
    <source>
        <dbReference type="ARBA" id="ARBA00022741"/>
    </source>
</evidence>
<proteinExistence type="predicted"/>
<gene>
    <name evidence="5" type="ORF">SH1V18_20650</name>
</gene>
<dbReference type="PANTHER" id="PTHR45772">
    <property type="entry name" value="CONSERVED COMPONENT OF ABC TRANSPORTER FOR NATURAL AMINO ACIDS-RELATED"/>
    <property type="match status" value="1"/>
</dbReference>
<dbReference type="Pfam" id="PF00005">
    <property type="entry name" value="ABC_tran"/>
    <property type="match status" value="1"/>
</dbReference>
<evidence type="ECO:0000256" key="3">
    <source>
        <dbReference type="ARBA" id="ARBA00022840"/>
    </source>
</evidence>
<protein>
    <submittedName>
        <fullName evidence="5">ABC transporter ATP-binding protein</fullName>
    </submittedName>
</protein>
<dbReference type="EMBL" id="BRLB01000004">
    <property type="protein sequence ID" value="GKX29585.1"/>
    <property type="molecule type" value="Genomic_DNA"/>
</dbReference>
<dbReference type="GO" id="GO:0015188">
    <property type="term" value="F:L-isoleucine transmembrane transporter activity"/>
    <property type="evidence" value="ECO:0007669"/>
    <property type="project" value="TreeGrafter"/>
</dbReference>
<dbReference type="AlphaFoldDB" id="A0A9W5YBK2"/>
<organism evidence="5 6">
    <name type="scientific">Vallitalea longa</name>
    <dbReference type="NCBI Taxonomy" id="2936439"/>
    <lineage>
        <taxon>Bacteria</taxon>
        <taxon>Bacillati</taxon>
        <taxon>Bacillota</taxon>
        <taxon>Clostridia</taxon>
        <taxon>Lachnospirales</taxon>
        <taxon>Vallitaleaceae</taxon>
        <taxon>Vallitalea</taxon>
    </lineage>
</organism>
<evidence type="ECO:0000256" key="1">
    <source>
        <dbReference type="ARBA" id="ARBA00022448"/>
    </source>
</evidence>
<dbReference type="InterPro" id="IPR032823">
    <property type="entry name" value="BCA_ABC_TP_C"/>
</dbReference>
<keyword evidence="1" id="KW-0813">Transport</keyword>
<dbReference type="GO" id="GO:0042941">
    <property type="term" value="P:D-alanine transmembrane transport"/>
    <property type="evidence" value="ECO:0007669"/>
    <property type="project" value="TreeGrafter"/>
</dbReference>
<dbReference type="GO" id="GO:0005524">
    <property type="term" value="F:ATP binding"/>
    <property type="evidence" value="ECO:0007669"/>
    <property type="project" value="UniProtKB-KW"/>
</dbReference>
<dbReference type="InterPro" id="IPR003593">
    <property type="entry name" value="AAA+_ATPase"/>
</dbReference>
<dbReference type="GO" id="GO:0015192">
    <property type="term" value="F:L-phenylalanine transmembrane transporter activity"/>
    <property type="evidence" value="ECO:0007669"/>
    <property type="project" value="TreeGrafter"/>
</dbReference>
<name>A0A9W5YBK2_9FIRM</name>
<feature type="domain" description="ABC transporter" evidence="4">
    <location>
        <begin position="2"/>
        <end position="234"/>
    </location>
</feature>
<keyword evidence="3 5" id="KW-0067">ATP-binding</keyword>
<accession>A0A9W5YBK2</accession>
<dbReference type="Proteomes" id="UP001144256">
    <property type="component" value="Unassembled WGS sequence"/>
</dbReference>
<dbReference type="PROSITE" id="PS50893">
    <property type="entry name" value="ABC_TRANSPORTER_2"/>
    <property type="match status" value="1"/>
</dbReference>
<evidence type="ECO:0000313" key="5">
    <source>
        <dbReference type="EMBL" id="GKX29585.1"/>
    </source>
</evidence>
<dbReference type="Pfam" id="PF12399">
    <property type="entry name" value="BCA_ABC_TP_C"/>
    <property type="match status" value="1"/>
</dbReference>
<sequence>MLSLNGVTKKFGGLTAVDNVSFDVKEGSICGLIGPNGSGKTTLFNLISGVYPLTCGSVKFNGVDITKLKSHAIANLGLVRTFQIVKPFNNISALENVVVGAFQKHTNRTDAEKVAVRSMEMLDLLKYKDIQPQHLPLAIKKKLEIARIISTEPKMILLDEVMGGLNPQETDEIVETIIKINDTGMTVLLIEHKMKCIMKLSEKVIVLNNGAMIANGEPEAVVNDKEVIRAYLGDDYDVEDN</sequence>
<dbReference type="CDD" id="cd03219">
    <property type="entry name" value="ABC_Mj1267_LivG_branched"/>
    <property type="match status" value="1"/>
</dbReference>
<dbReference type="GO" id="GO:0016887">
    <property type="term" value="F:ATP hydrolysis activity"/>
    <property type="evidence" value="ECO:0007669"/>
    <property type="project" value="InterPro"/>
</dbReference>
<dbReference type="SUPFAM" id="SSF52540">
    <property type="entry name" value="P-loop containing nucleoside triphosphate hydrolases"/>
    <property type="match status" value="1"/>
</dbReference>
<dbReference type="GO" id="GO:0015808">
    <property type="term" value="P:L-alanine transport"/>
    <property type="evidence" value="ECO:0007669"/>
    <property type="project" value="TreeGrafter"/>
</dbReference>
<keyword evidence="6" id="KW-1185">Reference proteome</keyword>
<dbReference type="InterPro" id="IPR027417">
    <property type="entry name" value="P-loop_NTPase"/>
</dbReference>
<dbReference type="GO" id="GO:1903806">
    <property type="term" value="P:L-isoleucine import across plasma membrane"/>
    <property type="evidence" value="ECO:0007669"/>
    <property type="project" value="TreeGrafter"/>
</dbReference>
<evidence type="ECO:0000313" key="6">
    <source>
        <dbReference type="Proteomes" id="UP001144256"/>
    </source>
</evidence>
<dbReference type="GO" id="GO:1903805">
    <property type="term" value="P:L-valine import across plasma membrane"/>
    <property type="evidence" value="ECO:0007669"/>
    <property type="project" value="TreeGrafter"/>
</dbReference>
<reference evidence="5" key="1">
    <citation type="submission" date="2022-06" db="EMBL/GenBank/DDBJ databases">
        <title>Vallitalea longa sp. nov., an anaerobic bacterium isolated from marine sediment.</title>
        <authorList>
            <person name="Hirano S."/>
            <person name="Terahara T."/>
            <person name="Mori K."/>
            <person name="Hamada M."/>
            <person name="Matsumoto R."/>
            <person name="Kobayashi T."/>
        </authorList>
    </citation>
    <scope>NUCLEOTIDE SEQUENCE</scope>
    <source>
        <strain evidence="5">SH18-1</strain>
    </source>
</reference>
<dbReference type="Gene3D" id="3.40.50.300">
    <property type="entry name" value="P-loop containing nucleotide triphosphate hydrolases"/>
    <property type="match status" value="1"/>
</dbReference>
<dbReference type="GO" id="GO:0005304">
    <property type="term" value="F:L-valine transmembrane transporter activity"/>
    <property type="evidence" value="ECO:0007669"/>
    <property type="project" value="TreeGrafter"/>
</dbReference>
<keyword evidence="2" id="KW-0547">Nucleotide-binding</keyword>
<evidence type="ECO:0000259" key="4">
    <source>
        <dbReference type="PROSITE" id="PS50893"/>
    </source>
</evidence>